<organism evidence="1 2">
    <name type="scientific">Mediterranea massiliensis</name>
    <dbReference type="NCBI Taxonomy" id="1841865"/>
    <lineage>
        <taxon>Bacteria</taxon>
        <taxon>Pseudomonadati</taxon>
        <taxon>Bacteroidota</taxon>
        <taxon>Bacteroidia</taxon>
        <taxon>Bacteroidales</taxon>
        <taxon>Bacteroidaceae</taxon>
        <taxon>Mediterranea</taxon>
    </lineage>
</organism>
<reference evidence="1" key="1">
    <citation type="journal article" date="2021" name="PeerJ">
        <title>Extensive microbial diversity within the chicken gut microbiome revealed by metagenomics and culture.</title>
        <authorList>
            <person name="Gilroy R."/>
            <person name="Ravi A."/>
            <person name="Getino M."/>
            <person name="Pursley I."/>
            <person name="Horton D.L."/>
            <person name="Alikhan N.F."/>
            <person name="Baker D."/>
            <person name="Gharbi K."/>
            <person name="Hall N."/>
            <person name="Watson M."/>
            <person name="Adriaenssens E.M."/>
            <person name="Foster-Nyarko E."/>
            <person name="Jarju S."/>
            <person name="Secka A."/>
            <person name="Antonio M."/>
            <person name="Oren A."/>
            <person name="Chaudhuri R.R."/>
            <person name="La Ragione R."/>
            <person name="Hildebrand F."/>
            <person name="Pallen M.J."/>
        </authorList>
    </citation>
    <scope>NUCLEOTIDE SEQUENCE</scope>
    <source>
        <strain evidence="1">CHK55-1828</strain>
    </source>
</reference>
<sequence length="328" mass="37080">MIRLLSSPPFRLLAVVLCLWTTGKICAQEFIVRSFRMLPNDITAYIEPVRDLNDEACALLKVVGDKDFVFSSPLGIVKRKNDVGEIWIYLPKGSVMITIKHPQWGVLRDYRFSSPLESRMTYELTLDPPLGYRHPVELPALEKHPILPDTTRHRAGVLPMPPAHRPPRPREPWRRLLLANIGLQGDGPSAGLRIALMRRHGAYLMFLKDFHAMPRTEGECDRDGVPAGADEAPYYTGRTRNGRWMLMAGGIHRIVGDFCLYEGLGYGRRDVAWERDNGILLRNSDYSRRGLSAEAGCLYRFYRAAVSAGVMTIQGRYWEAAVGLGINF</sequence>
<name>A0A921HXU6_9BACT</name>
<proteinExistence type="predicted"/>
<comment type="caution">
    <text evidence="1">The sequence shown here is derived from an EMBL/GenBank/DDBJ whole genome shotgun (WGS) entry which is preliminary data.</text>
</comment>
<dbReference type="AlphaFoldDB" id="A0A921HXU6"/>
<accession>A0A921HXU6</accession>
<dbReference type="Proteomes" id="UP000717835">
    <property type="component" value="Unassembled WGS sequence"/>
</dbReference>
<evidence type="ECO:0000313" key="1">
    <source>
        <dbReference type="EMBL" id="HJF91687.1"/>
    </source>
</evidence>
<evidence type="ECO:0000313" key="2">
    <source>
        <dbReference type="Proteomes" id="UP000717835"/>
    </source>
</evidence>
<gene>
    <name evidence="1" type="ORF">K8W02_04795</name>
</gene>
<dbReference type="RefSeq" id="WP_276826997.1">
    <property type="nucleotide sequence ID" value="NZ_DYVX01000038.1"/>
</dbReference>
<dbReference type="EMBL" id="DYVX01000038">
    <property type="protein sequence ID" value="HJF91687.1"/>
    <property type="molecule type" value="Genomic_DNA"/>
</dbReference>
<protein>
    <submittedName>
        <fullName evidence="1">Uncharacterized protein</fullName>
    </submittedName>
</protein>
<reference evidence="1" key="2">
    <citation type="submission" date="2021-09" db="EMBL/GenBank/DDBJ databases">
        <authorList>
            <person name="Gilroy R."/>
        </authorList>
    </citation>
    <scope>NUCLEOTIDE SEQUENCE</scope>
    <source>
        <strain evidence="1">CHK55-1828</strain>
    </source>
</reference>